<keyword evidence="4" id="KW-0804">Transcription</keyword>
<keyword evidence="3" id="KW-0238">DNA-binding</keyword>
<dbReference type="GO" id="GO:0005634">
    <property type="term" value="C:nucleus"/>
    <property type="evidence" value="ECO:0007669"/>
    <property type="project" value="TreeGrafter"/>
</dbReference>
<comment type="subcellular location">
    <subcellularLocation>
        <location evidence="1">Endoplasmic reticulum membrane</location>
        <topology evidence="1">Single-pass type II membrane protein</topology>
    </subcellularLocation>
</comment>
<accession>A0A553NQ90</accession>
<keyword evidence="5" id="KW-0539">Nucleus</keyword>
<dbReference type="OrthoDB" id="674948at2759"/>
<evidence type="ECO:0000256" key="3">
    <source>
        <dbReference type="ARBA" id="ARBA00023125"/>
    </source>
</evidence>
<dbReference type="PANTHER" id="PTHR45996">
    <property type="entry name" value="AGAP001464-PB"/>
    <property type="match status" value="1"/>
</dbReference>
<dbReference type="GO" id="GO:0000978">
    <property type="term" value="F:RNA polymerase II cis-regulatory region sequence-specific DNA binding"/>
    <property type="evidence" value="ECO:0007669"/>
    <property type="project" value="TreeGrafter"/>
</dbReference>
<dbReference type="GO" id="GO:0005789">
    <property type="term" value="C:endoplasmic reticulum membrane"/>
    <property type="evidence" value="ECO:0007669"/>
    <property type="project" value="UniProtKB-SubCell"/>
</dbReference>
<dbReference type="Proteomes" id="UP000318571">
    <property type="component" value="Chromosome 4"/>
</dbReference>
<feature type="compositionally biased region" description="Low complexity" evidence="7">
    <location>
        <begin position="132"/>
        <end position="148"/>
    </location>
</feature>
<dbReference type="SMART" id="SM00338">
    <property type="entry name" value="BRLZ"/>
    <property type="match status" value="1"/>
</dbReference>
<evidence type="ECO:0000313" key="10">
    <source>
        <dbReference type="Proteomes" id="UP000318571"/>
    </source>
</evidence>
<keyword evidence="6" id="KW-0175">Coiled coil</keyword>
<evidence type="ECO:0000256" key="6">
    <source>
        <dbReference type="SAM" id="Coils"/>
    </source>
</evidence>
<dbReference type="GO" id="GO:0000981">
    <property type="term" value="F:DNA-binding transcription factor activity, RNA polymerase II-specific"/>
    <property type="evidence" value="ECO:0007669"/>
    <property type="project" value="TreeGrafter"/>
</dbReference>
<keyword evidence="10" id="KW-1185">Reference proteome</keyword>
<evidence type="ECO:0000259" key="8">
    <source>
        <dbReference type="PROSITE" id="PS50217"/>
    </source>
</evidence>
<dbReference type="STRING" id="6832.A0A553NQ90"/>
<feature type="region of interest" description="Disordered" evidence="7">
    <location>
        <begin position="103"/>
        <end position="177"/>
    </location>
</feature>
<dbReference type="InterPro" id="IPR004827">
    <property type="entry name" value="bZIP"/>
</dbReference>
<dbReference type="InterPro" id="IPR051381">
    <property type="entry name" value="CREB_ATF_subfamily"/>
</dbReference>
<evidence type="ECO:0000256" key="4">
    <source>
        <dbReference type="ARBA" id="ARBA00023163"/>
    </source>
</evidence>
<sequence length="596" mass="64860">MSSDFGLLDILINDAGLASGSPSLDMGDFEGVEPFKLGQSGGGSDMLTYSMEQSGILPSDKNLESNPDRIWGKETDDLLQSILTGNDSHLGFGCSEFDGPFSDTSSDSGCNLEQQLLSPGSSSITHLDDQNQTLSPQSGTSSSSPSSGGNLMEYVSSNTEEEDNDQPLQVVNPVTNSPEPITIVTSATQAKKNPKNFAQIITPVKPGLVTTSATRSINVQQIKTIPSVQTGTTTTIVLPVINARQQTLKSPSLLQPSPPSSKRRRISVSSSDSGLDDIVTTPSPVRGGGSSSTSKYPPLLLNEEEKRLCERECVKLPSHYPLSREEEKNLKRIRRKIRNKVSAQDSRKRKKEYVDAMEERVRNCTNENDELNKKIELLETQNKTLAGQLRRLHQIITNGGLKQTQTSTAMMVLLLSTALFLIPGFKDQQESKCDLDITQAVKMPPMPGQSRSLLHFTPQNTIKQEFAANPAMNGEELTNGLEDAVTPRKNTPMADHDYFATKMGRMSAGSVGRVGVGKSILDTSRKVSYIEEDAPPLGYGPDKLMDVVGAVEEVKAEPFIEVEVTTSDEIIEKRINVTSGESGMRTVVLHVPKDFK</sequence>
<reference evidence="9 10" key="1">
    <citation type="journal article" date="2018" name="Nat. Ecol. Evol.">
        <title>Genomic signatures of mitonuclear coevolution across populations of Tigriopus californicus.</title>
        <authorList>
            <person name="Barreto F.S."/>
            <person name="Watson E.T."/>
            <person name="Lima T.G."/>
            <person name="Willett C.S."/>
            <person name="Edmands S."/>
            <person name="Li W."/>
            <person name="Burton R.S."/>
        </authorList>
    </citation>
    <scope>NUCLEOTIDE SEQUENCE [LARGE SCALE GENOMIC DNA]</scope>
    <source>
        <strain evidence="9 10">San Diego</strain>
    </source>
</reference>
<dbReference type="PROSITE" id="PS50217">
    <property type="entry name" value="BZIP"/>
    <property type="match status" value="1"/>
</dbReference>
<dbReference type="OMA" id="XHTTISS"/>
<protein>
    <recommendedName>
        <fullName evidence="8">BZIP domain-containing protein</fullName>
    </recommendedName>
</protein>
<comment type="caution">
    <text evidence="9">The sequence shown here is derived from an EMBL/GenBank/DDBJ whole genome shotgun (WGS) entry which is preliminary data.</text>
</comment>
<evidence type="ECO:0000256" key="1">
    <source>
        <dbReference type="ARBA" id="ARBA00004648"/>
    </source>
</evidence>
<feature type="compositionally biased region" description="Low complexity" evidence="7">
    <location>
        <begin position="267"/>
        <end position="277"/>
    </location>
</feature>
<gene>
    <name evidence="9" type="ORF">TCAL_03469</name>
</gene>
<dbReference type="InterPro" id="IPR046347">
    <property type="entry name" value="bZIP_sf"/>
</dbReference>
<evidence type="ECO:0000256" key="2">
    <source>
        <dbReference type="ARBA" id="ARBA00023015"/>
    </source>
</evidence>
<dbReference type="CDD" id="cd14689">
    <property type="entry name" value="bZIP_CREB3"/>
    <property type="match status" value="1"/>
</dbReference>
<name>A0A553NQ90_TIGCA</name>
<proteinExistence type="predicted"/>
<dbReference type="PANTHER" id="PTHR45996:SF3">
    <property type="entry name" value="CREB-H TRANSCRIPTION FACTOR HOMOLOG LET-607"/>
    <property type="match status" value="1"/>
</dbReference>
<feature type="compositionally biased region" description="Polar residues" evidence="7">
    <location>
        <begin position="103"/>
        <end position="125"/>
    </location>
</feature>
<dbReference type="Pfam" id="PF00170">
    <property type="entry name" value="bZIP_1"/>
    <property type="match status" value="1"/>
</dbReference>
<keyword evidence="2" id="KW-0805">Transcription regulation</keyword>
<feature type="coiled-coil region" evidence="6">
    <location>
        <begin position="347"/>
        <end position="388"/>
    </location>
</feature>
<organism evidence="9 10">
    <name type="scientific">Tigriopus californicus</name>
    <name type="common">Marine copepod</name>
    <dbReference type="NCBI Taxonomy" id="6832"/>
    <lineage>
        <taxon>Eukaryota</taxon>
        <taxon>Metazoa</taxon>
        <taxon>Ecdysozoa</taxon>
        <taxon>Arthropoda</taxon>
        <taxon>Crustacea</taxon>
        <taxon>Multicrustacea</taxon>
        <taxon>Hexanauplia</taxon>
        <taxon>Copepoda</taxon>
        <taxon>Harpacticoida</taxon>
        <taxon>Harpacticidae</taxon>
        <taxon>Tigriopus</taxon>
    </lineage>
</organism>
<feature type="region of interest" description="Disordered" evidence="7">
    <location>
        <begin position="248"/>
        <end position="299"/>
    </location>
</feature>
<feature type="domain" description="BZIP" evidence="8">
    <location>
        <begin position="329"/>
        <end position="392"/>
    </location>
</feature>
<evidence type="ECO:0000313" key="9">
    <source>
        <dbReference type="EMBL" id="TRY67587.1"/>
    </source>
</evidence>
<evidence type="ECO:0000256" key="7">
    <source>
        <dbReference type="SAM" id="MobiDB-lite"/>
    </source>
</evidence>
<dbReference type="EMBL" id="VCGU01000011">
    <property type="protein sequence ID" value="TRY67587.1"/>
    <property type="molecule type" value="Genomic_DNA"/>
</dbReference>
<feature type="compositionally biased region" description="Polar residues" evidence="7">
    <location>
        <begin position="166"/>
        <end position="177"/>
    </location>
</feature>
<evidence type="ECO:0000256" key="5">
    <source>
        <dbReference type="ARBA" id="ARBA00023242"/>
    </source>
</evidence>
<dbReference type="Gene3D" id="1.20.5.170">
    <property type="match status" value="1"/>
</dbReference>
<dbReference type="SUPFAM" id="SSF57959">
    <property type="entry name" value="Leucine zipper domain"/>
    <property type="match status" value="1"/>
</dbReference>
<dbReference type="AlphaFoldDB" id="A0A553NQ90"/>